<feature type="domain" description="IFT121 second beta-propeller" evidence="11">
    <location>
        <begin position="587"/>
        <end position="909"/>
    </location>
</feature>
<dbReference type="Proteomes" id="UP000198287">
    <property type="component" value="Unassembled WGS sequence"/>
</dbReference>
<dbReference type="Gene3D" id="1.25.40.470">
    <property type="match status" value="2"/>
</dbReference>
<dbReference type="InterPro" id="IPR056158">
    <property type="entry name" value="Beta-prop_IFT121_2nd"/>
</dbReference>
<dbReference type="Pfam" id="PF23390">
    <property type="entry name" value="Beta-prop_WDR35_2nd"/>
    <property type="match status" value="1"/>
</dbReference>
<dbReference type="Pfam" id="PF23145">
    <property type="entry name" value="Zf_2nd_IFT121"/>
    <property type="match status" value="1"/>
</dbReference>
<dbReference type="InterPro" id="IPR056170">
    <property type="entry name" value="Znf_IFT121-like"/>
</dbReference>
<keyword evidence="14" id="KW-1185">Reference proteome</keyword>
<dbReference type="Gene3D" id="2.130.10.10">
    <property type="entry name" value="YVTN repeat-like/Quinoprotein amine dehydrogenase"/>
    <property type="match status" value="1"/>
</dbReference>
<dbReference type="STRING" id="158441.A0A226E0T7"/>
<keyword evidence="7" id="KW-0206">Cytoskeleton</keyword>
<dbReference type="GO" id="GO:1905515">
    <property type="term" value="P:non-motile cilium assembly"/>
    <property type="evidence" value="ECO:0007669"/>
    <property type="project" value="TreeGrafter"/>
</dbReference>
<dbReference type="InterPro" id="IPR039857">
    <property type="entry name" value="Ift122/121"/>
</dbReference>
<protein>
    <submittedName>
        <fullName evidence="13">WD repeat-containing protein 35</fullName>
    </submittedName>
</protein>
<keyword evidence="2" id="KW-0963">Cytoplasm</keyword>
<evidence type="ECO:0000313" key="13">
    <source>
        <dbReference type="EMBL" id="OXA50910.1"/>
    </source>
</evidence>
<evidence type="ECO:0000256" key="3">
    <source>
        <dbReference type="ARBA" id="ARBA00022574"/>
    </source>
</evidence>
<evidence type="ECO:0000256" key="7">
    <source>
        <dbReference type="ARBA" id="ARBA00023212"/>
    </source>
</evidence>
<evidence type="ECO:0000256" key="5">
    <source>
        <dbReference type="ARBA" id="ARBA00022794"/>
    </source>
</evidence>
<feature type="region of interest" description="Disordered" evidence="9">
    <location>
        <begin position="1380"/>
        <end position="1411"/>
    </location>
</feature>
<evidence type="ECO:0000256" key="1">
    <source>
        <dbReference type="ARBA" id="ARBA00004120"/>
    </source>
</evidence>
<sequence>MSRNDPTSRTGSHDSVKANSDPRESICTDSDGSDETTKSSDTDDSISTSASTSSSNTQSESSHDEVGPQQQPALPILHSLGVLQPLFDMVQTNWSDEEFAQQQQFDDFHMEFVSDDTHFQPDLSNVVEYMPTTSECGEEENAEVKVIARPSFLLPHWDTTTTKTESDAYPRKSDRKVTQIFEKSRERDEQGELGPSRLDQSVTNVTPFLRCNTGGETDTASDFKKLDKPIISTRKEETITLPDWINPLPNLRSIDSCKKPPRHEEQLRSAVRREYEIIQQSKPDLWERTLESVGDQDFRKIFMYISSKVDLVDTEILSLKYSNVNDTLALGSVNGILKLVQFDSTSTDITATVVRNESLIGHTEDVTRLAWTMPPNSRASQLMSTDAHDGLVVGSWEGNREWGKSLRSAPSPPQAVAWLDETRFLVVQDNSICANSYSGEQLQARYFTDDELGGRLGKLVSLLVKPINTTWKNTGSFTIGLIWENKICLLRTVNDLQGLIFDPQLTISCSDWSPNGVFIAVGGTKRNLQEVSGAQVNIFNFSGKLLTTLKIGSPSISTISWDWNSIHLAMGSETVLYVGTVKPVYKFASNGHIHAYAFSEDDDNFVAFWDRTNMNVQKVEGKVVDLQNHGDRFVLLSINSEGIYAVAVITKAGFCVDALIMLEVQPFAVRLTDVCVVCLGPKSILLWRYISSLSHVDVGDNDEKEATGEEGEQRKKANSVKQIHIDDRPSASCSTMGIELTKEDFSQGTLNPAVCMDAQFDRLFVARFSGKLQIYSLPQGGLLQVISTGTHPFQILLNPTGIKIVLLDVVGCLRFGYSQQNRTRMKVDAAIISSGILSMLWSKDMPDFLCVMKRTEMCIIRHGVFETFPKFDVLSGCLAGFNNLAITFVKLDEILHQPKRPNSSHIFKVDMQILDAIRQSFSSGDEMQITAYKENVKHLDHPRMWNVLGEEELKRGNFDDAEFAFVHSANYSALQFLNKQLKFIPPQLQEAEILAYLGDYINASKCYVTAKRLDLALEMWQQLDDPRQRCRILAEVDGSGDASHDINANNYSVEKAEKHFSEGEIPTALEMFRKLKEYDRIFECHMVTENFLELKELTKRASHGDPVIGKIAEKYRFLGMTREAVDLYLKCGDPKSAVNVAMTNLEWSLALEIATEHGIPMVTESILELTKQLLSSGNIMQAVQFLKKCGKNFAAGKLLSTTALRALEDTNSSQSLMNIKKLFVMGAILLREDGITRQNPFARSRTKPRTKLTFTSSSVDEEDEIDFKFNEFIPLEYQARSAEEFRWMYKSPWRGAMATHYFILVLKAIHTNHFERAASLVTYLRNYTDILGVERVNCIIAWTSIKVNNAIDYFAALSQLENIDASYGDIATEVLTVRQERSDDDNDEHLSPTMTRRGSEASVMRGDSSDNNLLSSEGSFYTMPRCTISGKMLKSGSLFFECPNCGGPAMLKKAQRYKHCPLCHARTFNN</sequence>
<evidence type="ECO:0000256" key="2">
    <source>
        <dbReference type="ARBA" id="ARBA00022490"/>
    </source>
</evidence>
<evidence type="ECO:0000313" key="14">
    <source>
        <dbReference type="Proteomes" id="UP000198287"/>
    </source>
</evidence>
<feature type="compositionally biased region" description="Low complexity" evidence="9">
    <location>
        <begin position="45"/>
        <end position="60"/>
    </location>
</feature>
<name>A0A226E0T7_FOLCA</name>
<dbReference type="InterPro" id="IPR057979">
    <property type="entry name" value="TPR_IFT121"/>
</dbReference>
<accession>A0A226E0T7</accession>
<feature type="domain" description="IFT121-like zinc finger" evidence="10">
    <location>
        <begin position="1424"/>
        <end position="1466"/>
    </location>
</feature>
<feature type="region of interest" description="Disordered" evidence="9">
    <location>
        <begin position="700"/>
        <end position="720"/>
    </location>
</feature>
<dbReference type="InterPro" id="IPR015943">
    <property type="entry name" value="WD40/YVTN_repeat-like_dom_sf"/>
</dbReference>
<dbReference type="EMBL" id="LNIX01000008">
    <property type="protein sequence ID" value="OXA50910.1"/>
    <property type="molecule type" value="Genomic_DNA"/>
</dbReference>
<keyword evidence="8" id="KW-0966">Cell projection</keyword>
<evidence type="ECO:0000259" key="10">
    <source>
        <dbReference type="Pfam" id="PF23145"/>
    </source>
</evidence>
<keyword evidence="3" id="KW-0853">WD repeat</keyword>
<dbReference type="InterPro" id="IPR036322">
    <property type="entry name" value="WD40_repeat_dom_sf"/>
</dbReference>
<comment type="subcellular location">
    <subcellularLocation>
        <location evidence="1">Cytoplasm</location>
        <location evidence="1">Cytoskeleton</location>
        <location evidence="1">Cilium basal body</location>
    </subcellularLocation>
</comment>
<evidence type="ECO:0000256" key="8">
    <source>
        <dbReference type="ARBA" id="ARBA00023273"/>
    </source>
</evidence>
<dbReference type="InterPro" id="IPR057361">
    <property type="entry name" value="TPR_WDR35"/>
</dbReference>
<dbReference type="SUPFAM" id="SSF50978">
    <property type="entry name" value="WD40 repeat-like"/>
    <property type="match status" value="1"/>
</dbReference>
<evidence type="ECO:0000256" key="6">
    <source>
        <dbReference type="ARBA" id="ARBA00023069"/>
    </source>
</evidence>
<feature type="domain" description="IFT121-like TPR repeats" evidence="12">
    <location>
        <begin position="1291"/>
        <end position="1366"/>
    </location>
</feature>
<keyword evidence="4" id="KW-0677">Repeat</keyword>
<keyword evidence="6" id="KW-0969">Cilium</keyword>
<organism evidence="13 14">
    <name type="scientific">Folsomia candida</name>
    <name type="common">Springtail</name>
    <dbReference type="NCBI Taxonomy" id="158441"/>
    <lineage>
        <taxon>Eukaryota</taxon>
        <taxon>Metazoa</taxon>
        <taxon>Ecdysozoa</taxon>
        <taxon>Arthropoda</taxon>
        <taxon>Hexapoda</taxon>
        <taxon>Collembola</taxon>
        <taxon>Entomobryomorpha</taxon>
        <taxon>Isotomoidea</taxon>
        <taxon>Isotomidae</taxon>
        <taxon>Proisotominae</taxon>
        <taxon>Folsomia</taxon>
    </lineage>
</organism>
<dbReference type="GO" id="GO:0097730">
    <property type="term" value="C:non-motile cilium"/>
    <property type="evidence" value="ECO:0007669"/>
    <property type="project" value="TreeGrafter"/>
</dbReference>
<reference evidence="13 14" key="1">
    <citation type="submission" date="2015-12" db="EMBL/GenBank/DDBJ databases">
        <title>The genome of Folsomia candida.</title>
        <authorList>
            <person name="Faddeeva A."/>
            <person name="Derks M.F."/>
            <person name="Anvar Y."/>
            <person name="Smit S."/>
            <person name="Van Straalen N."/>
            <person name="Roelofs D."/>
        </authorList>
    </citation>
    <scope>NUCLEOTIDE SEQUENCE [LARGE SCALE GENOMIC DNA]</scope>
    <source>
        <strain evidence="13 14">VU population</strain>
        <tissue evidence="13">Whole body</tissue>
    </source>
</reference>
<feature type="compositionally biased region" description="Basic and acidic residues" evidence="9">
    <location>
        <begin position="704"/>
        <end position="715"/>
    </location>
</feature>
<dbReference type="PANTHER" id="PTHR12764:SF5">
    <property type="entry name" value="LD29485P"/>
    <property type="match status" value="1"/>
</dbReference>
<evidence type="ECO:0000259" key="12">
    <source>
        <dbReference type="Pfam" id="PF25768"/>
    </source>
</evidence>
<feature type="region of interest" description="Disordered" evidence="9">
    <location>
        <begin position="1"/>
        <end position="70"/>
    </location>
</feature>
<comment type="caution">
    <text evidence="13">The sequence shown here is derived from an EMBL/GenBank/DDBJ whole genome shotgun (WGS) entry which is preliminary data.</text>
</comment>
<dbReference type="OrthoDB" id="10260567at2759"/>
<gene>
    <name evidence="13" type="ORF">Fcan01_13910</name>
</gene>
<keyword evidence="5" id="KW-0970">Cilium biogenesis/degradation</keyword>
<evidence type="ECO:0000256" key="4">
    <source>
        <dbReference type="ARBA" id="ARBA00022737"/>
    </source>
</evidence>
<dbReference type="GO" id="GO:0035721">
    <property type="term" value="P:intraciliary retrograde transport"/>
    <property type="evidence" value="ECO:0007669"/>
    <property type="project" value="TreeGrafter"/>
</dbReference>
<evidence type="ECO:0000256" key="9">
    <source>
        <dbReference type="SAM" id="MobiDB-lite"/>
    </source>
</evidence>
<dbReference type="Pfam" id="PF25170">
    <property type="entry name" value="TPR_WDR35"/>
    <property type="match status" value="1"/>
</dbReference>
<dbReference type="PANTHER" id="PTHR12764">
    <property type="entry name" value="WD REPEAT DOMAIN-RELATED"/>
    <property type="match status" value="1"/>
</dbReference>
<proteinExistence type="predicted"/>
<feature type="compositionally biased region" description="Basic and acidic residues" evidence="9">
    <location>
        <begin position="11"/>
        <end position="26"/>
    </location>
</feature>
<feature type="compositionally biased region" description="Polar residues" evidence="9">
    <location>
        <begin position="1"/>
        <end position="10"/>
    </location>
</feature>
<evidence type="ECO:0000259" key="11">
    <source>
        <dbReference type="Pfam" id="PF23390"/>
    </source>
</evidence>
<dbReference type="GO" id="GO:0030991">
    <property type="term" value="C:intraciliary transport particle A"/>
    <property type="evidence" value="ECO:0007669"/>
    <property type="project" value="TreeGrafter"/>
</dbReference>
<dbReference type="GO" id="GO:0061512">
    <property type="term" value="P:protein localization to cilium"/>
    <property type="evidence" value="ECO:0007669"/>
    <property type="project" value="TreeGrafter"/>
</dbReference>
<dbReference type="Pfam" id="PF25768">
    <property type="entry name" value="TPR_IFT121"/>
    <property type="match status" value="1"/>
</dbReference>